<evidence type="ECO:0000313" key="1">
    <source>
        <dbReference type="EMBL" id="SMD22740.1"/>
    </source>
</evidence>
<gene>
    <name evidence="1" type="ORF">SAMN05661093_07572</name>
</gene>
<sequence length="55" mass="6203">MTETTGTVYRIHWQPGSDILVGVCHCGTQREACDPVELWDWLLDHSGGHRVGEPR</sequence>
<organism evidence="1 2">
    <name type="scientific">Kibdelosporangium aridum</name>
    <dbReference type="NCBI Taxonomy" id="2030"/>
    <lineage>
        <taxon>Bacteria</taxon>
        <taxon>Bacillati</taxon>
        <taxon>Actinomycetota</taxon>
        <taxon>Actinomycetes</taxon>
        <taxon>Pseudonocardiales</taxon>
        <taxon>Pseudonocardiaceae</taxon>
        <taxon>Kibdelosporangium</taxon>
    </lineage>
</organism>
<keyword evidence="2" id="KW-1185">Reference proteome</keyword>
<proteinExistence type="predicted"/>
<dbReference type="AlphaFoldDB" id="A0A1W2FLI6"/>
<evidence type="ECO:0000313" key="2">
    <source>
        <dbReference type="Proteomes" id="UP000192674"/>
    </source>
</evidence>
<dbReference type="EMBL" id="FWXV01000008">
    <property type="protein sequence ID" value="SMD22740.1"/>
    <property type="molecule type" value="Genomic_DNA"/>
</dbReference>
<dbReference type="RefSeq" id="WP_200825866.1">
    <property type="nucleotide sequence ID" value="NZ_FWXV01000008.1"/>
</dbReference>
<reference evidence="1 2" key="1">
    <citation type="submission" date="2017-04" db="EMBL/GenBank/DDBJ databases">
        <authorList>
            <person name="Afonso C.L."/>
            <person name="Miller P.J."/>
            <person name="Scott M.A."/>
            <person name="Spackman E."/>
            <person name="Goraichik I."/>
            <person name="Dimitrov K.M."/>
            <person name="Suarez D.L."/>
            <person name="Swayne D.E."/>
        </authorList>
    </citation>
    <scope>NUCLEOTIDE SEQUENCE [LARGE SCALE GENOMIC DNA]</scope>
    <source>
        <strain evidence="1 2">DSM 43828</strain>
    </source>
</reference>
<dbReference type="Proteomes" id="UP000192674">
    <property type="component" value="Unassembled WGS sequence"/>
</dbReference>
<name>A0A1W2FLI6_KIBAR</name>
<accession>A0A1W2FLI6</accession>
<protein>
    <submittedName>
        <fullName evidence="1">Uncharacterized protein</fullName>
    </submittedName>
</protein>